<feature type="domain" description="Glycosyltransferase subfamily 4-like N-terminal" evidence="2">
    <location>
        <begin position="22"/>
        <end position="218"/>
    </location>
</feature>
<dbReference type="PANTHER" id="PTHR45947">
    <property type="entry name" value="SULFOQUINOVOSYL TRANSFERASE SQD2"/>
    <property type="match status" value="1"/>
</dbReference>
<sequence>MAMHIAFVAREVAGPGGPGQAGGIGRYAATLAAGLAAKGARVALVGQSPDATFRAQDAGGLRLAWLPKWEDASGLSWRLRRIEAAFLRTRPGRALWADLAGKVRRALLVDRWLPRLEETWGEAFDVVEFAECGAEGLFYLRRRNRPPCLVRIHCPTQLLIEKNFDRVAPGKRWLVRLERLAARRADAVTAPGRSAAALAAGAWRLAATEPAVLPNLYDGDVFSPAAEEGRAGAFTIFYSGRLERLKGLPHFPGILSRLAARGVDFRVRLAGGDTATAPGQTSMKAWLLAALDPALRERVVFLGHLGEGELVAELRAATVGLFLSAYETFGYTALEAQACGLPVIVSRTGGLAEVAVDGETGFLVDPNDHEAVTAGLLRLAGDRTLCRRLGEAAARHAARTFSVASRSGAFLDFYAAVAASAGSRRKAPATRIAGPAAGEEA</sequence>
<dbReference type="InterPro" id="IPR050194">
    <property type="entry name" value="Glycosyltransferase_grp1"/>
</dbReference>
<evidence type="ECO:0000313" key="3">
    <source>
        <dbReference type="EMBL" id="EIG54181.1"/>
    </source>
</evidence>
<dbReference type="OrthoDB" id="433681at2"/>
<gene>
    <name evidence="3" type="ORF">DesU5LDRAFT_2525</name>
</gene>
<reference evidence="3" key="1">
    <citation type="submission" date="2011-11" db="EMBL/GenBank/DDBJ databases">
        <title>Improved High-Quality Draft sequence of Desulfovibrio sp. U5L.</title>
        <authorList>
            <consortium name="US DOE Joint Genome Institute"/>
            <person name="Lucas S."/>
            <person name="Han J."/>
            <person name="Lapidus A."/>
            <person name="Cheng J.-F."/>
            <person name="Goodwin L."/>
            <person name="Pitluck S."/>
            <person name="Peters L."/>
            <person name="Ovchinnikova G."/>
            <person name="Held B."/>
            <person name="Detter J.C."/>
            <person name="Han C."/>
            <person name="Tapia R."/>
            <person name="Land M."/>
            <person name="Hauser L."/>
            <person name="Kyrpides N."/>
            <person name="Ivanova N."/>
            <person name="Pagani I."/>
            <person name="Gabster J."/>
            <person name="Walker C."/>
            <person name="Stolyar S."/>
            <person name="Stahl D."/>
            <person name="Arkin A."/>
            <person name="Dehal P."/>
            <person name="Hazen T."/>
            <person name="Woyke T."/>
        </authorList>
    </citation>
    <scope>NUCLEOTIDE SEQUENCE [LARGE SCALE GENOMIC DNA]</scope>
    <source>
        <strain evidence="3">U5L</strain>
    </source>
</reference>
<evidence type="ECO:0000259" key="2">
    <source>
        <dbReference type="Pfam" id="PF13439"/>
    </source>
</evidence>
<dbReference type="CDD" id="cd03801">
    <property type="entry name" value="GT4_PimA-like"/>
    <property type="match status" value="1"/>
</dbReference>
<dbReference type="eggNOG" id="COG0438">
    <property type="taxonomic scope" value="Bacteria"/>
</dbReference>
<dbReference type="PANTHER" id="PTHR45947:SF3">
    <property type="entry name" value="SULFOQUINOVOSYL TRANSFERASE SQD2"/>
    <property type="match status" value="1"/>
</dbReference>
<feature type="domain" description="Glycosyl transferase family 1" evidence="1">
    <location>
        <begin position="233"/>
        <end position="395"/>
    </location>
</feature>
<dbReference type="AlphaFoldDB" id="I2Q325"/>
<dbReference type="STRING" id="596152.DesU5LDRAFT_2525"/>
<dbReference type="InterPro" id="IPR001296">
    <property type="entry name" value="Glyco_trans_1"/>
</dbReference>
<dbReference type="HOGENOM" id="CLU_009583_2_3_7"/>
<organism evidence="3">
    <name type="scientific">Desulfovibrio sp. U5L</name>
    <dbReference type="NCBI Taxonomy" id="596152"/>
    <lineage>
        <taxon>Bacteria</taxon>
        <taxon>Pseudomonadati</taxon>
        <taxon>Thermodesulfobacteriota</taxon>
        <taxon>Desulfovibrionia</taxon>
        <taxon>Desulfovibrionales</taxon>
        <taxon>Desulfovibrionaceae</taxon>
        <taxon>Desulfovibrio</taxon>
    </lineage>
</organism>
<accession>I2Q325</accession>
<dbReference type="GO" id="GO:0016757">
    <property type="term" value="F:glycosyltransferase activity"/>
    <property type="evidence" value="ECO:0007669"/>
    <property type="project" value="InterPro"/>
</dbReference>
<dbReference type="EMBL" id="JH600068">
    <property type="protein sequence ID" value="EIG54181.1"/>
    <property type="molecule type" value="Genomic_DNA"/>
</dbReference>
<dbReference type="SUPFAM" id="SSF53756">
    <property type="entry name" value="UDP-Glycosyltransferase/glycogen phosphorylase"/>
    <property type="match status" value="1"/>
</dbReference>
<dbReference type="Pfam" id="PF00534">
    <property type="entry name" value="Glycos_transf_1"/>
    <property type="match status" value="1"/>
</dbReference>
<dbReference type="Gene3D" id="3.40.50.2000">
    <property type="entry name" value="Glycogen Phosphorylase B"/>
    <property type="match status" value="2"/>
</dbReference>
<dbReference type="Pfam" id="PF13439">
    <property type="entry name" value="Glyco_transf_4"/>
    <property type="match status" value="1"/>
</dbReference>
<keyword evidence="3" id="KW-0808">Transferase</keyword>
<proteinExistence type="predicted"/>
<evidence type="ECO:0000259" key="1">
    <source>
        <dbReference type="Pfam" id="PF00534"/>
    </source>
</evidence>
<protein>
    <submittedName>
        <fullName evidence="3">Glycosyltransferase</fullName>
    </submittedName>
</protein>
<name>I2Q325_9BACT</name>
<dbReference type="InterPro" id="IPR028098">
    <property type="entry name" value="Glyco_trans_4-like_N"/>
</dbReference>